<sequence>MRMPESINEVAFITHEEQYHWAMLLVKGNMYWLKGYPSGIIDFKEEYIDWEEQIAKQYQLNNEYIYGDLEPADYESAILDNAIINKEKEGGSS</sequence>
<reference evidence="1 2" key="1">
    <citation type="submission" date="2016-10" db="EMBL/GenBank/DDBJ databases">
        <authorList>
            <person name="Varghese N."/>
            <person name="Submissions S."/>
        </authorList>
    </citation>
    <scope>NUCLEOTIDE SEQUENCE [LARGE SCALE GENOMIC DNA]</scope>
    <source>
        <strain evidence="1 2">DSM 11449</strain>
    </source>
</reference>
<dbReference type="Proteomes" id="UP000182771">
    <property type="component" value="Unassembled WGS sequence"/>
</dbReference>
<organism evidence="1 2">
    <name type="scientific">Capnocytophaga granulosa</name>
    <dbReference type="NCBI Taxonomy" id="45242"/>
    <lineage>
        <taxon>Bacteria</taxon>
        <taxon>Pseudomonadati</taxon>
        <taxon>Bacteroidota</taxon>
        <taxon>Flavobacteriia</taxon>
        <taxon>Flavobacteriales</taxon>
        <taxon>Flavobacteriaceae</taxon>
        <taxon>Capnocytophaga</taxon>
    </lineage>
</organism>
<dbReference type="AlphaFoldDB" id="A0A1H2RL78"/>
<evidence type="ECO:0000313" key="1">
    <source>
        <dbReference type="EMBL" id="SDW20161.1"/>
    </source>
</evidence>
<accession>A0A1H2RL78</accession>
<keyword evidence="2" id="KW-1185">Reference proteome</keyword>
<comment type="caution">
    <text evidence="1">The sequence shown here is derived from an EMBL/GenBank/DDBJ whole genome shotgun (WGS) entry which is preliminary data.</text>
</comment>
<name>A0A1H2RL78_9FLAO</name>
<gene>
    <name evidence="1" type="ORF">SAMN05444420_101512</name>
</gene>
<dbReference type="EMBL" id="FNND01000001">
    <property type="protein sequence ID" value="SDW20161.1"/>
    <property type="molecule type" value="Genomic_DNA"/>
</dbReference>
<proteinExistence type="predicted"/>
<protein>
    <submittedName>
        <fullName evidence="1">Uncharacterized protein</fullName>
    </submittedName>
</protein>
<evidence type="ECO:0000313" key="2">
    <source>
        <dbReference type="Proteomes" id="UP000182771"/>
    </source>
</evidence>